<keyword evidence="2" id="KW-0547">Nucleotide-binding</keyword>
<dbReference type="InterPro" id="IPR045540">
    <property type="entry name" value="YegS/DAGK_C"/>
</dbReference>
<dbReference type="PROSITE" id="PS50146">
    <property type="entry name" value="DAGK"/>
    <property type="match status" value="1"/>
</dbReference>
<dbReference type="Gene3D" id="3.40.50.10330">
    <property type="entry name" value="Probable inorganic polyphosphate/atp-NAD kinase, domain 1"/>
    <property type="match status" value="1"/>
</dbReference>
<dbReference type="Proteomes" id="UP000197446">
    <property type="component" value="Unassembled WGS sequence"/>
</dbReference>
<keyword evidence="1" id="KW-0808">Transferase</keyword>
<name>A0A254N8Q7_9BURK</name>
<dbReference type="Gene3D" id="2.60.200.40">
    <property type="match status" value="1"/>
</dbReference>
<dbReference type="InterPro" id="IPR016064">
    <property type="entry name" value="NAD/diacylglycerol_kinase_sf"/>
</dbReference>
<dbReference type="SUPFAM" id="SSF111331">
    <property type="entry name" value="NAD kinase/diacylglycerol kinase-like"/>
    <property type="match status" value="1"/>
</dbReference>
<dbReference type="InterPro" id="IPR050187">
    <property type="entry name" value="Lipid_Phosphate_FormReg"/>
</dbReference>
<organism evidence="6 7">
    <name type="scientific">Roseateles puraquae</name>
    <dbReference type="NCBI Taxonomy" id="431059"/>
    <lineage>
        <taxon>Bacteria</taxon>
        <taxon>Pseudomonadati</taxon>
        <taxon>Pseudomonadota</taxon>
        <taxon>Betaproteobacteria</taxon>
        <taxon>Burkholderiales</taxon>
        <taxon>Sphaerotilaceae</taxon>
        <taxon>Roseateles</taxon>
    </lineage>
</organism>
<dbReference type="InterPro" id="IPR001206">
    <property type="entry name" value="Diacylglycerol_kinase_cat_dom"/>
</dbReference>
<accession>A0A254N8Q7</accession>
<sequence>MARRGAGRFNAGVTVPALVPEPALCLLNPHAANGRCAALAAPLREALPQVPQVLPDNVDNARQRLQALPEGSRVLVAGGDGTVHQLLPTLVARRLQLALLPGGTGNDLARALGLARLGWQDALAHALRAPASTMDVGEIGTEHTEARLFMSSLTAGFDAAIALRALAAPKWLRGQPRYLWATLREVARLQVYPLQVEADGRLLHDGPLLFASSLNTPTYGSGMPAAPGARIDDGALALLRVGAFGRLGALGMMPLLLAGQHLRHPRVTLSAFQRLRLRAVGALPLAVDGEPLPAAADITVTVRPAALQVVRR</sequence>
<feature type="domain" description="DAGKc" evidence="5">
    <location>
        <begin position="18"/>
        <end position="143"/>
    </location>
</feature>
<dbReference type="InterPro" id="IPR017438">
    <property type="entry name" value="ATP-NAD_kinase_N"/>
</dbReference>
<protein>
    <submittedName>
        <fullName evidence="6">Diacylglycerol kinase</fullName>
    </submittedName>
</protein>
<dbReference type="Pfam" id="PF19279">
    <property type="entry name" value="YegS_C"/>
    <property type="match status" value="1"/>
</dbReference>
<keyword evidence="3 6" id="KW-0418">Kinase</keyword>
<evidence type="ECO:0000256" key="2">
    <source>
        <dbReference type="ARBA" id="ARBA00022741"/>
    </source>
</evidence>
<keyword evidence="7" id="KW-1185">Reference proteome</keyword>
<dbReference type="PANTHER" id="PTHR12358">
    <property type="entry name" value="SPHINGOSINE KINASE"/>
    <property type="match status" value="1"/>
</dbReference>
<comment type="caution">
    <text evidence="6">The sequence shown here is derived from an EMBL/GenBank/DDBJ whole genome shotgun (WGS) entry which is preliminary data.</text>
</comment>
<dbReference type="GO" id="GO:0016301">
    <property type="term" value="F:kinase activity"/>
    <property type="evidence" value="ECO:0007669"/>
    <property type="project" value="UniProtKB-KW"/>
</dbReference>
<evidence type="ECO:0000313" key="6">
    <source>
        <dbReference type="EMBL" id="OWR01818.1"/>
    </source>
</evidence>
<gene>
    <name evidence="6" type="ORF">CDO81_22605</name>
</gene>
<evidence type="ECO:0000313" key="7">
    <source>
        <dbReference type="Proteomes" id="UP000197446"/>
    </source>
</evidence>
<proteinExistence type="predicted"/>
<dbReference type="SMART" id="SM00046">
    <property type="entry name" value="DAGKc"/>
    <property type="match status" value="1"/>
</dbReference>
<evidence type="ECO:0000256" key="3">
    <source>
        <dbReference type="ARBA" id="ARBA00022777"/>
    </source>
</evidence>
<dbReference type="AlphaFoldDB" id="A0A254N8Q7"/>
<reference evidence="6 7" key="1">
    <citation type="journal article" date="2007" name="Int. J. Syst. Evol. Microbiol.">
        <title>Description of Pelomonas aquatica sp. nov. and Pelomonas puraquae sp. nov., isolated from industrial and haemodialysis water.</title>
        <authorList>
            <person name="Gomila M."/>
            <person name="Bowien B."/>
            <person name="Falsen E."/>
            <person name="Moore E.R."/>
            <person name="Lalucat J."/>
        </authorList>
    </citation>
    <scope>NUCLEOTIDE SEQUENCE [LARGE SCALE GENOMIC DNA]</scope>
    <source>
        <strain evidence="6 7">CCUG 52769</strain>
    </source>
</reference>
<evidence type="ECO:0000256" key="4">
    <source>
        <dbReference type="ARBA" id="ARBA00022840"/>
    </source>
</evidence>
<dbReference type="EMBL" id="NISI01000012">
    <property type="protein sequence ID" value="OWR01818.1"/>
    <property type="molecule type" value="Genomic_DNA"/>
</dbReference>
<dbReference type="GO" id="GO:0005524">
    <property type="term" value="F:ATP binding"/>
    <property type="evidence" value="ECO:0007669"/>
    <property type="project" value="UniProtKB-KW"/>
</dbReference>
<evidence type="ECO:0000259" key="5">
    <source>
        <dbReference type="PROSITE" id="PS50146"/>
    </source>
</evidence>
<evidence type="ECO:0000256" key="1">
    <source>
        <dbReference type="ARBA" id="ARBA00022679"/>
    </source>
</evidence>
<dbReference type="Pfam" id="PF00781">
    <property type="entry name" value="DAGK_cat"/>
    <property type="match status" value="1"/>
</dbReference>
<keyword evidence="4" id="KW-0067">ATP-binding</keyword>
<dbReference type="PANTHER" id="PTHR12358:SF54">
    <property type="entry name" value="SPHINGOSINE KINASE RELATED PROTEIN"/>
    <property type="match status" value="1"/>
</dbReference>